<protein>
    <recommendedName>
        <fullName evidence="3">SAF domain-containing protein</fullName>
    </recommendedName>
</protein>
<dbReference type="RefSeq" id="WP_340271153.1">
    <property type="nucleotide sequence ID" value="NZ_JBBEOG010000009.1"/>
</dbReference>
<comment type="caution">
    <text evidence="4">The sequence shown here is derived from an EMBL/GenBank/DDBJ whole genome shotgun (WGS) entry which is preliminary data.</text>
</comment>
<evidence type="ECO:0000313" key="5">
    <source>
        <dbReference type="Proteomes" id="UP001596122"/>
    </source>
</evidence>
<keyword evidence="2" id="KW-1133">Transmembrane helix</keyword>
<dbReference type="EMBL" id="JBHSLD010000013">
    <property type="protein sequence ID" value="MFC5381820.1"/>
    <property type="molecule type" value="Genomic_DNA"/>
</dbReference>
<dbReference type="SMART" id="SM00858">
    <property type="entry name" value="SAF"/>
    <property type="match status" value="1"/>
</dbReference>
<feature type="compositionally biased region" description="Pro residues" evidence="1">
    <location>
        <begin position="16"/>
        <end position="26"/>
    </location>
</feature>
<feature type="domain" description="SAF" evidence="3">
    <location>
        <begin position="61"/>
        <end position="124"/>
    </location>
</feature>
<dbReference type="Proteomes" id="UP001596122">
    <property type="component" value="Unassembled WGS sequence"/>
</dbReference>
<keyword evidence="2" id="KW-0472">Membrane</keyword>
<evidence type="ECO:0000259" key="3">
    <source>
        <dbReference type="SMART" id="SM00858"/>
    </source>
</evidence>
<accession>A0ABW0GPB8</accession>
<evidence type="ECO:0000313" key="4">
    <source>
        <dbReference type="EMBL" id="MFC5381820.1"/>
    </source>
</evidence>
<proteinExistence type="predicted"/>
<gene>
    <name evidence="4" type="ORF">ACFPJ6_13610</name>
</gene>
<organism evidence="4 5">
    <name type="scientific">Aquipuribacter nitratireducens</name>
    <dbReference type="NCBI Taxonomy" id="650104"/>
    <lineage>
        <taxon>Bacteria</taxon>
        <taxon>Bacillati</taxon>
        <taxon>Actinomycetota</taxon>
        <taxon>Actinomycetes</taxon>
        <taxon>Micrococcales</taxon>
        <taxon>Intrasporangiaceae</taxon>
        <taxon>Aquipuribacter</taxon>
    </lineage>
</organism>
<evidence type="ECO:0000256" key="1">
    <source>
        <dbReference type="SAM" id="MobiDB-lite"/>
    </source>
</evidence>
<keyword evidence="2" id="KW-0812">Transmembrane</keyword>
<evidence type="ECO:0000256" key="2">
    <source>
        <dbReference type="SAM" id="Phobius"/>
    </source>
</evidence>
<reference evidence="5" key="1">
    <citation type="journal article" date="2019" name="Int. J. Syst. Evol. Microbiol.">
        <title>The Global Catalogue of Microorganisms (GCM) 10K type strain sequencing project: providing services to taxonomists for standard genome sequencing and annotation.</title>
        <authorList>
            <consortium name="The Broad Institute Genomics Platform"/>
            <consortium name="The Broad Institute Genome Sequencing Center for Infectious Disease"/>
            <person name="Wu L."/>
            <person name="Ma J."/>
        </authorList>
    </citation>
    <scope>NUCLEOTIDE SEQUENCE [LARGE SCALE GENOMIC DNA]</scope>
    <source>
        <strain evidence="5">CCUG 43114</strain>
    </source>
</reference>
<dbReference type="InterPro" id="IPR013974">
    <property type="entry name" value="SAF"/>
</dbReference>
<feature type="transmembrane region" description="Helical" evidence="2">
    <location>
        <begin position="35"/>
        <end position="57"/>
    </location>
</feature>
<keyword evidence="5" id="KW-1185">Reference proteome</keyword>
<feature type="region of interest" description="Disordered" evidence="1">
    <location>
        <begin position="1"/>
        <end position="30"/>
    </location>
</feature>
<name>A0ABW0GPB8_9MICO</name>
<sequence length="231" mass="22852">MTTHTAPADAGRPTGRPVPRPRPVSPPRTRRRPALLALGVALVVVSALGAAALFTAFSGTERVLVVVSAVDAGQPVPAGALAVTDATVTPDLAVVPAGELDAVVGATALVPLLAGQLLSPDAVGEGPAVPGDGRSVVGLPLSRTQLPATGVQAGDTVLVVDTPQAGGDPPSGVPAAIEATVLRVAVDDVDPSLVVVDVVAPVDDARRLAARAGTGRIHVVLTDGVALQRAD</sequence>